<dbReference type="EMBL" id="JAROCF010000001">
    <property type="protein sequence ID" value="MDN4615676.1"/>
    <property type="molecule type" value="Genomic_DNA"/>
</dbReference>
<dbReference type="SUPFAM" id="SSF109854">
    <property type="entry name" value="DinB/YfiT-like putative metalloenzymes"/>
    <property type="match status" value="1"/>
</dbReference>
<evidence type="ECO:0000313" key="1">
    <source>
        <dbReference type="EMBL" id="MDN4615676.1"/>
    </source>
</evidence>
<evidence type="ECO:0000313" key="2">
    <source>
        <dbReference type="Proteomes" id="UP001174208"/>
    </source>
</evidence>
<dbReference type="InterPro" id="IPR034660">
    <property type="entry name" value="DinB/YfiT-like"/>
</dbReference>
<keyword evidence="2" id="KW-1185">Reference proteome</keyword>
<dbReference type="RefSeq" id="WP_301208132.1">
    <property type="nucleotide sequence ID" value="NZ_JAROCF010000001.1"/>
</dbReference>
<protein>
    <submittedName>
        <fullName evidence="1">DUF664 domain-containing protein</fullName>
    </submittedName>
</protein>
<dbReference type="NCBIfam" id="NF047843">
    <property type="entry name" value="MST_Rv0443"/>
    <property type="match status" value="1"/>
</dbReference>
<accession>A0ABT8KFX0</accession>
<dbReference type="Proteomes" id="UP001174208">
    <property type="component" value="Unassembled WGS sequence"/>
</dbReference>
<dbReference type="InterPro" id="IPR007061">
    <property type="entry name" value="MST-like"/>
</dbReference>
<dbReference type="Gene3D" id="1.20.120.450">
    <property type="entry name" value="dinb family like domain"/>
    <property type="match status" value="1"/>
</dbReference>
<sequence>MTVSTELLTDAFGRIADIVRSTVRGLDADTLGARIDPDANSIAWLVWHLTRVQDDHVSEVAGREQAWTEDGWSARFGLPFSDADTGYGHSSDEVAALGSARAEDLIGYHQAVHDRTVAYLETLGDDDLGRVVDRSWDPPVTLGVRLVSVISDDLQHAGQASYVKGVLERR</sequence>
<name>A0ABT8KFX0_9MICO</name>
<comment type="caution">
    <text evidence="1">The sequence shown here is derived from an EMBL/GenBank/DDBJ whole genome shotgun (WGS) entry which is preliminary data.</text>
</comment>
<organism evidence="1 2">
    <name type="scientific">Leifsonia williamsii</name>
    <dbReference type="NCBI Taxonomy" id="3035919"/>
    <lineage>
        <taxon>Bacteria</taxon>
        <taxon>Bacillati</taxon>
        <taxon>Actinomycetota</taxon>
        <taxon>Actinomycetes</taxon>
        <taxon>Micrococcales</taxon>
        <taxon>Microbacteriaceae</taxon>
        <taxon>Leifsonia</taxon>
    </lineage>
</organism>
<gene>
    <name evidence="1" type="ORF">P5G50_14590</name>
</gene>
<proteinExistence type="predicted"/>
<dbReference type="Pfam" id="PF04978">
    <property type="entry name" value="MST"/>
    <property type="match status" value="1"/>
</dbReference>
<reference evidence="1" key="1">
    <citation type="submission" date="2023-06" db="EMBL/GenBank/DDBJ databases">
        <title>MT1 and MT2 Draft Genomes of Novel Species.</title>
        <authorList>
            <person name="Venkateswaran K."/>
        </authorList>
    </citation>
    <scope>NUCLEOTIDE SEQUENCE</scope>
    <source>
        <strain evidence="1">F6_8S_P_1B</strain>
    </source>
</reference>